<dbReference type="Proteomes" id="UP000034531">
    <property type="component" value="Unassembled WGS sequence"/>
</dbReference>
<proteinExistence type="predicted"/>
<evidence type="ECO:0000313" key="2">
    <source>
        <dbReference type="Proteomes" id="UP000034531"/>
    </source>
</evidence>
<reference evidence="1 2" key="1">
    <citation type="journal article" date="2015" name="Nature">
        <title>rRNA introns, odd ribosomes, and small enigmatic genomes across a large radiation of phyla.</title>
        <authorList>
            <person name="Brown C.T."/>
            <person name="Hug L.A."/>
            <person name="Thomas B.C."/>
            <person name="Sharon I."/>
            <person name="Castelle C.J."/>
            <person name="Singh A."/>
            <person name="Wilkins M.J."/>
            <person name="Williams K.H."/>
            <person name="Banfield J.F."/>
        </authorList>
    </citation>
    <scope>NUCLEOTIDE SEQUENCE [LARGE SCALE GENOMIC DNA]</scope>
</reference>
<accession>A0A0G0TPN9</accession>
<sequence length="146" mass="16217">MELRDYWQLLKKNLAFIAFLAFLGAAGAYLLTSNFQGGQQVQKHYLLIEETTPVGEFGSPVIFQESVDLTDTAVAILQTYDFKKEILANRENLIVKKEARQVLNLQAQASQKERAGEIIEAAAANFNGETANLFGHNSKIRLAEIG</sequence>
<evidence type="ECO:0000313" key="1">
    <source>
        <dbReference type="EMBL" id="KKR49015.1"/>
    </source>
</evidence>
<protein>
    <submittedName>
        <fullName evidence="1">Uncharacterized protein</fullName>
    </submittedName>
</protein>
<organism evidence="1 2">
    <name type="scientific">Candidatus Curtissbacteria bacterium GW2011_GWA1_40_16</name>
    <dbReference type="NCBI Taxonomy" id="1618405"/>
    <lineage>
        <taxon>Bacteria</taxon>
        <taxon>Candidatus Curtissiibacteriota</taxon>
    </lineage>
</organism>
<dbReference type="EMBL" id="LBYI01000034">
    <property type="protein sequence ID" value="KKR49015.1"/>
    <property type="molecule type" value="Genomic_DNA"/>
</dbReference>
<dbReference type="AlphaFoldDB" id="A0A0G0TPN9"/>
<comment type="caution">
    <text evidence="1">The sequence shown here is derived from an EMBL/GenBank/DDBJ whole genome shotgun (WGS) entry which is preliminary data.</text>
</comment>
<feature type="non-terminal residue" evidence="1">
    <location>
        <position position="146"/>
    </location>
</feature>
<name>A0A0G0TPN9_9BACT</name>
<gene>
    <name evidence="1" type="ORF">UT84_C0034G0013</name>
</gene>